<dbReference type="Pfam" id="PF01105">
    <property type="entry name" value="EMP24_GP25L"/>
    <property type="match status" value="1"/>
</dbReference>
<dbReference type="Proteomes" id="UP000784294">
    <property type="component" value="Unassembled WGS sequence"/>
</dbReference>
<keyword evidence="1" id="KW-0472">Membrane</keyword>
<feature type="transmembrane region" description="Helical" evidence="1">
    <location>
        <begin position="47"/>
        <end position="67"/>
    </location>
</feature>
<evidence type="ECO:0000313" key="3">
    <source>
        <dbReference type="EMBL" id="VEL20192.1"/>
    </source>
</evidence>
<dbReference type="InterPro" id="IPR009038">
    <property type="entry name" value="GOLD_dom"/>
</dbReference>
<dbReference type="OrthoDB" id="5976732at2759"/>
<accession>A0A3S5AH74</accession>
<protein>
    <recommendedName>
        <fullName evidence="2">GOLD domain-containing protein</fullName>
    </recommendedName>
</protein>
<sequence>MAATWLDRIFAHFRYVEHMQRAQINVAHMDRSLMLANIDRVTNWSSFQMFIMLAVSLLQIFVIRSLFDQRSLLYRLWLGKGIRVSTAPLTNARC</sequence>
<feature type="domain" description="GOLD" evidence="2">
    <location>
        <begin position="7"/>
        <end position="67"/>
    </location>
</feature>
<gene>
    <name evidence="3" type="ORF">PXEA_LOCUS13632</name>
</gene>
<keyword evidence="1" id="KW-0812">Transmembrane</keyword>
<dbReference type="AlphaFoldDB" id="A0A3S5AH74"/>
<organism evidence="3 4">
    <name type="scientific">Protopolystoma xenopodis</name>
    <dbReference type="NCBI Taxonomy" id="117903"/>
    <lineage>
        <taxon>Eukaryota</taxon>
        <taxon>Metazoa</taxon>
        <taxon>Spiralia</taxon>
        <taxon>Lophotrochozoa</taxon>
        <taxon>Platyhelminthes</taxon>
        <taxon>Monogenea</taxon>
        <taxon>Polyopisthocotylea</taxon>
        <taxon>Polystomatidea</taxon>
        <taxon>Polystomatidae</taxon>
        <taxon>Protopolystoma</taxon>
    </lineage>
</organism>
<proteinExistence type="predicted"/>
<comment type="caution">
    <text evidence="3">The sequence shown here is derived from an EMBL/GenBank/DDBJ whole genome shotgun (WGS) entry which is preliminary data.</text>
</comment>
<name>A0A3S5AH74_9PLAT</name>
<evidence type="ECO:0000256" key="1">
    <source>
        <dbReference type="SAM" id="Phobius"/>
    </source>
</evidence>
<evidence type="ECO:0000313" key="4">
    <source>
        <dbReference type="Proteomes" id="UP000784294"/>
    </source>
</evidence>
<keyword evidence="4" id="KW-1185">Reference proteome</keyword>
<dbReference type="EMBL" id="CAAALY010045219">
    <property type="protein sequence ID" value="VEL20192.1"/>
    <property type="molecule type" value="Genomic_DNA"/>
</dbReference>
<reference evidence="3" key="1">
    <citation type="submission" date="2018-11" db="EMBL/GenBank/DDBJ databases">
        <authorList>
            <consortium name="Pathogen Informatics"/>
        </authorList>
    </citation>
    <scope>NUCLEOTIDE SEQUENCE</scope>
</reference>
<keyword evidence="1" id="KW-1133">Transmembrane helix</keyword>
<evidence type="ECO:0000259" key="2">
    <source>
        <dbReference type="Pfam" id="PF01105"/>
    </source>
</evidence>